<keyword evidence="2" id="KW-0472">Membrane</keyword>
<reference evidence="3" key="1">
    <citation type="submission" date="2022-07" db="EMBL/GenBank/DDBJ databases">
        <title>Genome analysis of Parmales, a sister group of diatoms, reveals the evolutionary specialization of diatoms from phago-mixotrophs to photoautotrophs.</title>
        <authorList>
            <person name="Ban H."/>
            <person name="Sato S."/>
            <person name="Yoshikawa S."/>
            <person name="Kazumasa Y."/>
            <person name="Nakamura Y."/>
            <person name="Ichinomiya M."/>
            <person name="Saitoh K."/>
            <person name="Sato N."/>
            <person name="Blanc-Mathieu R."/>
            <person name="Endo H."/>
            <person name="Kuwata A."/>
            <person name="Ogata H."/>
        </authorList>
    </citation>
    <scope>NUCLEOTIDE SEQUENCE</scope>
</reference>
<proteinExistence type="predicted"/>
<keyword evidence="2" id="KW-0812">Transmembrane</keyword>
<dbReference type="OrthoDB" id="202829at2759"/>
<evidence type="ECO:0000256" key="2">
    <source>
        <dbReference type="SAM" id="Phobius"/>
    </source>
</evidence>
<feature type="region of interest" description="Disordered" evidence="1">
    <location>
        <begin position="202"/>
        <end position="221"/>
    </location>
</feature>
<evidence type="ECO:0000256" key="1">
    <source>
        <dbReference type="SAM" id="MobiDB-lite"/>
    </source>
</evidence>
<organism evidence="3 4">
    <name type="scientific">Triparma retinervis</name>
    <dbReference type="NCBI Taxonomy" id="2557542"/>
    <lineage>
        <taxon>Eukaryota</taxon>
        <taxon>Sar</taxon>
        <taxon>Stramenopiles</taxon>
        <taxon>Ochrophyta</taxon>
        <taxon>Bolidophyceae</taxon>
        <taxon>Parmales</taxon>
        <taxon>Triparmaceae</taxon>
        <taxon>Triparma</taxon>
    </lineage>
</organism>
<evidence type="ECO:0000313" key="4">
    <source>
        <dbReference type="Proteomes" id="UP001165082"/>
    </source>
</evidence>
<protein>
    <submittedName>
        <fullName evidence="3">Uncharacterized protein</fullName>
    </submittedName>
</protein>
<comment type="caution">
    <text evidence="3">The sequence shown here is derived from an EMBL/GenBank/DDBJ whole genome shotgun (WGS) entry which is preliminary data.</text>
</comment>
<keyword evidence="2" id="KW-1133">Transmembrane helix</keyword>
<name>A0A9W6ZPH4_9STRA</name>
<dbReference type="EMBL" id="BRXZ01002079">
    <property type="protein sequence ID" value="GMH53970.1"/>
    <property type="molecule type" value="Genomic_DNA"/>
</dbReference>
<dbReference type="Proteomes" id="UP001165082">
    <property type="component" value="Unassembled WGS sequence"/>
</dbReference>
<gene>
    <name evidence="3" type="ORF">TrRE_jg4593</name>
</gene>
<sequence>MSKPNSSIAIRFIFCLIKYGLLSVPKSWNLHKMQSSGLARFRPGLWLHKLTGLRNNSCVRTMKLKASEVKEQAYFDLISTITSVKTNESSLTDDAVLTAADFYIPNANNKGREVKQIYFFTPNKQWLDVIEFTPQPSPDPDWIRFHVLSFSAGIVPASVPGSLFLSILLWFFAFSDVGQNYSHIKTVQKHLQGQIGEENVVVEKRSRAPSKRSESEAKKAE</sequence>
<dbReference type="AlphaFoldDB" id="A0A9W6ZPH4"/>
<feature type="transmembrane region" description="Helical" evidence="2">
    <location>
        <begin position="147"/>
        <end position="173"/>
    </location>
</feature>
<keyword evidence="4" id="KW-1185">Reference proteome</keyword>
<evidence type="ECO:0000313" key="3">
    <source>
        <dbReference type="EMBL" id="GMH53970.1"/>
    </source>
</evidence>
<accession>A0A9W6ZPH4</accession>